<evidence type="ECO:0000256" key="1">
    <source>
        <dbReference type="ARBA" id="ARBA00022801"/>
    </source>
</evidence>
<name>A0ABY0XS03_9PSED</name>
<feature type="domain" description="Inosine/uridine-preferring nucleoside hydrolase" evidence="4">
    <location>
        <begin position="34"/>
        <end position="332"/>
    </location>
</feature>
<dbReference type="Proteomes" id="UP000199665">
    <property type="component" value="Unassembled WGS sequence"/>
</dbReference>
<evidence type="ECO:0000256" key="2">
    <source>
        <dbReference type="ARBA" id="ARBA00023295"/>
    </source>
</evidence>
<feature type="chain" id="PRO_5047271466" evidence="3">
    <location>
        <begin position="29"/>
        <end position="342"/>
    </location>
</feature>
<dbReference type="PANTHER" id="PTHR12304:SF4">
    <property type="entry name" value="URIDINE NUCLEOSIDASE"/>
    <property type="match status" value="1"/>
</dbReference>
<dbReference type="PROSITE" id="PS01247">
    <property type="entry name" value="IUNH"/>
    <property type="match status" value="1"/>
</dbReference>
<dbReference type="SUPFAM" id="SSF53590">
    <property type="entry name" value="Nucleoside hydrolase"/>
    <property type="match status" value="1"/>
</dbReference>
<dbReference type="Gene3D" id="3.90.245.10">
    <property type="entry name" value="Ribonucleoside hydrolase-like"/>
    <property type="match status" value="1"/>
</dbReference>
<dbReference type="InterPro" id="IPR001910">
    <property type="entry name" value="Inosine/uridine_hydrolase_dom"/>
</dbReference>
<keyword evidence="3" id="KW-0732">Signal</keyword>
<keyword evidence="1" id="KW-0378">Hydrolase</keyword>
<evidence type="ECO:0000256" key="3">
    <source>
        <dbReference type="SAM" id="SignalP"/>
    </source>
</evidence>
<dbReference type="InterPro" id="IPR023186">
    <property type="entry name" value="IUNH"/>
</dbReference>
<dbReference type="PANTHER" id="PTHR12304">
    <property type="entry name" value="INOSINE-URIDINE PREFERRING NUCLEOSIDE HYDROLASE"/>
    <property type="match status" value="1"/>
</dbReference>
<gene>
    <name evidence="5" type="ORF">SAMN05216205_1275</name>
</gene>
<accession>A0ABY0XS03</accession>
<evidence type="ECO:0000313" key="6">
    <source>
        <dbReference type="Proteomes" id="UP000199665"/>
    </source>
</evidence>
<comment type="caution">
    <text evidence="5">The sequence shown here is derived from an EMBL/GenBank/DDBJ whole genome shotgun (WGS) entry which is preliminary data.</text>
</comment>
<sequence>MCRYTRKLYLLRRSLLLLSLINPSSVQAVEKIDLIIDTDPGADDVIALLFALASPDELNIHALTTVAGNVRLDKTSRNARLAREWAGREDVPVYAGAPTPLQRTPIHAEDIHGKEGLSGVLVYEPKKGLAKGGAVDFLIDTLKAARPHSITIAMLGPQTNLALALIQDPEIVQGIKDVVIMGGAHFNGGNITPVAEFNLFADPHAAEVVLKSGARLTYLPLDVTHKILTSDARLQQIAALDNNASKLVGDILSEYIKGDMEYFGIPGGPVHDATVIAYLLKPELFSGRHVNVVVDSREGPTFGQTIVDWHNGLGAPKNAFWVDRGDAQGFFDLLTERLARLT</sequence>
<keyword evidence="2" id="KW-0326">Glycosidase</keyword>
<dbReference type="InterPro" id="IPR015910">
    <property type="entry name" value="I/U_nuclsd_hydro_CS"/>
</dbReference>
<organism evidence="5 6">
    <name type="scientific">Pseudomonas mohnii</name>
    <dbReference type="NCBI Taxonomy" id="395600"/>
    <lineage>
        <taxon>Bacteria</taxon>
        <taxon>Pseudomonadati</taxon>
        <taxon>Pseudomonadota</taxon>
        <taxon>Gammaproteobacteria</taxon>
        <taxon>Pseudomonadales</taxon>
        <taxon>Pseudomonadaceae</taxon>
        <taxon>Pseudomonas</taxon>
    </lineage>
</organism>
<reference evidence="5 6" key="1">
    <citation type="submission" date="2016-10" db="EMBL/GenBank/DDBJ databases">
        <authorList>
            <person name="Varghese N."/>
            <person name="Submissions S."/>
        </authorList>
    </citation>
    <scope>NUCLEOTIDE SEQUENCE [LARGE SCALE GENOMIC DNA]</scope>
    <source>
        <strain evidence="5 6">DSM 18327</strain>
    </source>
</reference>
<feature type="signal peptide" evidence="3">
    <location>
        <begin position="1"/>
        <end position="28"/>
    </location>
</feature>
<keyword evidence="6" id="KW-1185">Reference proteome</keyword>
<evidence type="ECO:0000259" key="4">
    <source>
        <dbReference type="Pfam" id="PF01156"/>
    </source>
</evidence>
<dbReference type="EMBL" id="FNRV01000001">
    <property type="protein sequence ID" value="SEC02877.1"/>
    <property type="molecule type" value="Genomic_DNA"/>
</dbReference>
<dbReference type="InterPro" id="IPR036452">
    <property type="entry name" value="Ribo_hydro-like"/>
</dbReference>
<dbReference type="RefSeq" id="WP_047531170.1">
    <property type="nucleotide sequence ID" value="NZ_FNRV01000001.1"/>
</dbReference>
<evidence type="ECO:0000313" key="5">
    <source>
        <dbReference type="EMBL" id="SEC02877.1"/>
    </source>
</evidence>
<dbReference type="Pfam" id="PF01156">
    <property type="entry name" value="IU_nuc_hydro"/>
    <property type="match status" value="1"/>
</dbReference>
<dbReference type="CDD" id="cd02651">
    <property type="entry name" value="nuc_hydro_IU_UC_XIUA"/>
    <property type="match status" value="1"/>
</dbReference>
<proteinExistence type="predicted"/>
<protein>
    <submittedName>
        <fullName evidence="5">Purine nucleosidase</fullName>
    </submittedName>
</protein>